<evidence type="ECO:0000256" key="1">
    <source>
        <dbReference type="SAM" id="MobiDB-lite"/>
    </source>
</evidence>
<comment type="caution">
    <text evidence="2">The sequence shown here is derived from an EMBL/GenBank/DDBJ whole genome shotgun (WGS) entry which is preliminary data.</text>
</comment>
<keyword evidence="3" id="KW-1185">Reference proteome</keyword>
<dbReference type="EMBL" id="LFIV01000070">
    <property type="protein sequence ID" value="KZL71566.1"/>
    <property type="molecule type" value="Genomic_DNA"/>
</dbReference>
<feature type="region of interest" description="Disordered" evidence="1">
    <location>
        <begin position="348"/>
        <end position="368"/>
    </location>
</feature>
<name>A0A161WKL8_9PEZI</name>
<organism evidence="2 3">
    <name type="scientific">Colletotrichum tofieldiae</name>
    <dbReference type="NCBI Taxonomy" id="708197"/>
    <lineage>
        <taxon>Eukaryota</taxon>
        <taxon>Fungi</taxon>
        <taxon>Dikarya</taxon>
        <taxon>Ascomycota</taxon>
        <taxon>Pezizomycotina</taxon>
        <taxon>Sordariomycetes</taxon>
        <taxon>Hypocreomycetidae</taxon>
        <taxon>Glomerellales</taxon>
        <taxon>Glomerellaceae</taxon>
        <taxon>Colletotrichum</taxon>
        <taxon>Colletotrichum spaethianum species complex</taxon>
    </lineage>
</organism>
<dbReference type="AlphaFoldDB" id="A0A161WKL8"/>
<sequence>MSDSSATYISYKPSGWTNQQTLDQHALLCTVWPQYLTLQEACDIIDQFNCKIWAKDQQVLWSGVNKAKVQKTANENGMQTLQTAMGPLMDPNHPTCLRPKKSPEAWSTYIKGASLIFAWRISQGEVATIITPPPPDCFHPSQMTSLQDIEIPVLRGCLGNRPVSRIDLWHPTVKGAESFRYPIWPDDHTSSWYETFEPQGPKRQTWRLVSKHRVLLLLVMVLRMAIRILVPDETDLHAAKKLRNQAISSDLGSKTKVTDETVSPGTNRSIEIQNLEVAKVKQLPMRLATVDAASMPDLVDAPTRNSHTIFDKTHTPLMVPVESLTAAEGSGSFSKRSKTAARKLRKLLKQREESEAKGNEQKSFTATS</sequence>
<gene>
    <name evidence="2" type="ORF">CT0861_11730</name>
</gene>
<protein>
    <submittedName>
        <fullName evidence="2">Formamidopyrimidine-DNA glycosylase</fullName>
    </submittedName>
</protein>
<dbReference type="STRING" id="708197.A0A161WKL8"/>
<evidence type="ECO:0000313" key="3">
    <source>
        <dbReference type="Proteomes" id="UP000076552"/>
    </source>
</evidence>
<feature type="compositionally biased region" description="Basic and acidic residues" evidence="1">
    <location>
        <begin position="349"/>
        <end position="360"/>
    </location>
</feature>
<evidence type="ECO:0000313" key="2">
    <source>
        <dbReference type="EMBL" id="KZL71566.1"/>
    </source>
</evidence>
<reference evidence="2 3" key="1">
    <citation type="submission" date="2015-06" db="EMBL/GenBank/DDBJ databases">
        <title>Survival trade-offs in plant roots during colonization by closely related pathogenic and mutualistic fungi.</title>
        <authorList>
            <person name="Hacquard S."/>
            <person name="Kracher B."/>
            <person name="Hiruma K."/>
            <person name="Weinman A."/>
            <person name="Muench P."/>
            <person name="Garrido Oter R."/>
            <person name="Ver Loren van Themaat E."/>
            <person name="Dallerey J.-F."/>
            <person name="Damm U."/>
            <person name="Henrissat B."/>
            <person name="Lespinet O."/>
            <person name="Thon M."/>
            <person name="Kemen E."/>
            <person name="McHardy A.C."/>
            <person name="Schulze-Lefert P."/>
            <person name="O'Connell R.J."/>
        </authorList>
    </citation>
    <scope>NUCLEOTIDE SEQUENCE [LARGE SCALE GENOMIC DNA]</scope>
    <source>
        <strain evidence="2 3">0861</strain>
    </source>
</reference>
<dbReference type="Proteomes" id="UP000076552">
    <property type="component" value="Unassembled WGS sequence"/>
</dbReference>
<proteinExistence type="predicted"/>
<accession>A0A161WKL8</accession>